<reference evidence="2 3" key="1">
    <citation type="submission" date="2017-06" db="EMBL/GenBank/DDBJ databases">
        <title>Genome sequencing of cyanobaciteial culture collection at National Institute for Environmental Studies (NIES).</title>
        <authorList>
            <person name="Hirose Y."/>
            <person name="Shimura Y."/>
            <person name="Fujisawa T."/>
            <person name="Nakamura Y."/>
            <person name="Kawachi M."/>
        </authorList>
    </citation>
    <scope>NUCLEOTIDE SEQUENCE [LARGE SCALE GENOMIC DNA]</scope>
    <source>
        <strain evidence="2 3">NIES-806</strain>
    </source>
</reference>
<sequence length="138" mass="16389">MLYNRQQSKLIIISTLIVIAMGFFFKYYPGIGHEWLNNYGAAIFYEIFWCLFAFGFFRSKKAVIQIPIWVFILTCIVEFLQLWHPPLLEAIRATLIGKLLLGTTFPWWDFPHYLLGSILGWLWLEKLWRIDHAKKSQS</sequence>
<evidence type="ECO:0000313" key="3">
    <source>
        <dbReference type="Proteomes" id="UP000218702"/>
    </source>
</evidence>
<keyword evidence="1" id="KW-0472">Membrane</keyword>
<accession>A0A1Z4V743</accession>
<keyword evidence="1" id="KW-1133">Transmembrane helix</keyword>
<dbReference type="InterPro" id="IPR021257">
    <property type="entry name" value="DUF2809"/>
</dbReference>
<protein>
    <recommendedName>
        <fullName evidence="4">DUF2809 domain-containing protein</fullName>
    </recommendedName>
</protein>
<organism evidence="2 3">
    <name type="scientific">Dolichospermum compactum NIES-806</name>
    <dbReference type="NCBI Taxonomy" id="1973481"/>
    <lineage>
        <taxon>Bacteria</taxon>
        <taxon>Bacillati</taxon>
        <taxon>Cyanobacteriota</taxon>
        <taxon>Cyanophyceae</taxon>
        <taxon>Nostocales</taxon>
        <taxon>Aphanizomenonaceae</taxon>
        <taxon>Dolichospermum</taxon>
        <taxon>Dolichospermum compactum</taxon>
    </lineage>
</organism>
<dbReference type="OrthoDB" id="512727at2"/>
<dbReference type="KEGG" id="dcm:NIES806_36030"/>
<dbReference type="EMBL" id="AP018316">
    <property type="protein sequence ID" value="BAZ87380.1"/>
    <property type="molecule type" value="Genomic_DNA"/>
</dbReference>
<dbReference type="Pfam" id="PF10990">
    <property type="entry name" value="DUF2809"/>
    <property type="match status" value="1"/>
</dbReference>
<evidence type="ECO:0008006" key="4">
    <source>
        <dbReference type="Google" id="ProtNLM"/>
    </source>
</evidence>
<dbReference type="RefSeq" id="WP_096669381.1">
    <property type="nucleotide sequence ID" value="NZ_AP018316.1"/>
</dbReference>
<keyword evidence="1" id="KW-0812">Transmembrane</keyword>
<feature type="transmembrane region" description="Helical" evidence="1">
    <location>
        <begin position="104"/>
        <end position="124"/>
    </location>
</feature>
<feature type="transmembrane region" description="Helical" evidence="1">
    <location>
        <begin position="10"/>
        <end position="27"/>
    </location>
</feature>
<dbReference type="Proteomes" id="UP000218702">
    <property type="component" value="Chromosome"/>
</dbReference>
<evidence type="ECO:0000256" key="1">
    <source>
        <dbReference type="SAM" id="Phobius"/>
    </source>
</evidence>
<evidence type="ECO:0000313" key="2">
    <source>
        <dbReference type="EMBL" id="BAZ87380.1"/>
    </source>
</evidence>
<feature type="transmembrane region" description="Helical" evidence="1">
    <location>
        <begin position="39"/>
        <end position="57"/>
    </location>
</feature>
<keyword evidence="3" id="KW-1185">Reference proteome</keyword>
<dbReference type="AlphaFoldDB" id="A0A1Z4V743"/>
<gene>
    <name evidence="2" type="ORF">NIES806_36030</name>
</gene>
<name>A0A1Z4V743_9CYAN</name>
<feature type="transmembrane region" description="Helical" evidence="1">
    <location>
        <begin position="64"/>
        <end position="84"/>
    </location>
</feature>
<proteinExistence type="predicted"/>